<organism evidence="2 3">
    <name type="scientific">Vibrio ishigakensis</name>
    <dbReference type="NCBI Taxonomy" id="1481914"/>
    <lineage>
        <taxon>Bacteria</taxon>
        <taxon>Pseudomonadati</taxon>
        <taxon>Pseudomonadota</taxon>
        <taxon>Gammaproteobacteria</taxon>
        <taxon>Vibrionales</taxon>
        <taxon>Vibrionaceae</taxon>
        <taxon>Vibrio</taxon>
    </lineage>
</organism>
<protein>
    <submittedName>
        <fullName evidence="2">Putative glycoporin</fullName>
    </submittedName>
</protein>
<name>A0A0B8P2C2_9VIBR</name>
<dbReference type="SUPFAM" id="SSF56935">
    <property type="entry name" value="Porins"/>
    <property type="match status" value="1"/>
</dbReference>
<dbReference type="Pfam" id="PF16966">
    <property type="entry name" value="Porin_8"/>
    <property type="match status" value="1"/>
</dbReference>
<reference evidence="2 3" key="2">
    <citation type="submission" date="2015-01" db="EMBL/GenBank/DDBJ databases">
        <authorList>
            <consortium name="NBRP consortium"/>
            <person name="Sawabe T."/>
            <person name="Meirelles P."/>
            <person name="Feng G."/>
            <person name="Sayaka M."/>
            <person name="Hattori M."/>
            <person name="Ohkuma M."/>
        </authorList>
    </citation>
    <scope>NUCLEOTIDE SEQUENCE [LARGE SCALE GENOMIC DNA]</scope>
    <source>
        <strain evidence="3">JCM 19231</strain>
    </source>
</reference>
<evidence type="ECO:0000313" key="3">
    <source>
        <dbReference type="Proteomes" id="UP000031671"/>
    </source>
</evidence>
<feature type="chain" id="PRO_5002121761" evidence="1">
    <location>
        <begin position="23"/>
        <end position="365"/>
    </location>
</feature>
<reference evidence="2 3" key="1">
    <citation type="submission" date="2015-01" db="EMBL/GenBank/DDBJ databases">
        <title>Vibrio sp. C1 JCM 19231 whole genome shotgun sequence.</title>
        <authorList>
            <person name="Sawabe T."/>
            <person name="Meirelles P."/>
            <person name="Feng G."/>
            <person name="Sayaka M."/>
            <person name="Hattori M."/>
            <person name="Ohkuma M."/>
        </authorList>
    </citation>
    <scope>NUCLEOTIDE SEQUENCE [LARGE SCALE GENOMIC DNA]</scope>
    <source>
        <strain evidence="3">JCM 19231</strain>
    </source>
</reference>
<proteinExistence type="predicted"/>
<dbReference type="InterPro" id="IPR016963">
    <property type="entry name" value="Glycoporin_RafY"/>
</dbReference>
<accession>A0A0B8P2C2</accession>
<dbReference type="EMBL" id="BBRZ01000045">
    <property type="protein sequence ID" value="GAM57124.1"/>
    <property type="molecule type" value="Genomic_DNA"/>
</dbReference>
<keyword evidence="1" id="KW-0732">Signal</keyword>
<comment type="caution">
    <text evidence="2">The sequence shown here is derived from an EMBL/GenBank/DDBJ whole genome shotgun (WGS) entry which is preliminary data.</text>
</comment>
<dbReference type="RefSeq" id="WP_261833281.1">
    <property type="nucleotide sequence ID" value="NZ_AP024881.1"/>
</dbReference>
<gene>
    <name evidence="2" type="ORF">JCM19231_3240</name>
</gene>
<keyword evidence="3" id="KW-1185">Reference proteome</keyword>
<feature type="signal peptide" evidence="1">
    <location>
        <begin position="1"/>
        <end position="22"/>
    </location>
</feature>
<evidence type="ECO:0000256" key="1">
    <source>
        <dbReference type="SAM" id="SignalP"/>
    </source>
</evidence>
<dbReference type="Proteomes" id="UP000031671">
    <property type="component" value="Unassembled WGS sequence"/>
</dbReference>
<evidence type="ECO:0000313" key="2">
    <source>
        <dbReference type="EMBL" id="GAM57124.1"/>
    </source>
</evidence>
<sequence length="365" mass="40453">MINKFKYSLVAVLTTTALSANAGIKILDNDQGHFSIGGDVELDFNYQDRDSTQGSSSEFNQDGRILVEFSGERYSDSGHFVGVNVESLFRTDGDVGVDDVYLTFGKKDGWAITAGRFEAYDMFPVGLDVFLEYSGDTSNDLYTDGSAYIYQMKEARGRGSDGQIMYNQSFGNLYLELATMIGDRSSLFADSYQGVQVDRDNVKDSFLVRPVVAYQLGDFTLAASMESNLVSDAIVDVNGRDISDRTGYGATVNWANDDWSVNANFAYMDAVDEENMSMGLNAVYKNFGLGHVYATNEYDNSSFAVGDVNVHTTYASYEFKDVLDIQDFGIALGTYYTTVENKTDNMSVFSEDDDFGARVRLTYVF</sequence>
<dbReference type="AlphaFoldDB" id="A0A0B8P2C2"/>